<keyword evidence="6" id="KW-1185">Reference proteome</keyword>
<dbReference type="SUPFAM" id="SSF53850">
    <property type="entry name" value="Periplasmic binding protein-like II"/>
    <property type="match status" value="1"/>
</dbReference>
<gene>
    <name evidence="5" type="ORF">OB236_32650</name>
</gene>
<dbReference type="Gene3D" id="3.40.190.10">
    <property type="entry name" value="Periplasmic binding protein-like II"/>
    <property type="match status" value="1"/>
</dbReference>
<dbReference type="PANTHER" id="PTHR43649:SF31">
    <property type="entry name" value="SN-GLYCEROL-3-PHOSPHATE-BINDING PERIPLASMIC PROTEIN UGPB"/>
    <property type="match status" value="1"/>
</dbReference>
<reference evidence="5 6" key="1">
    <citation type="submission" date="2022-09" db="EMBL/GenBank/DDBJ databases">
        <authorList>
            <person name="Han X.L."/>
            <person name="Wang Q."/>
            <person name="Lu T."/>
        </authorList>
    </citation>
    <scope>NUCLEOTIDE SEQUENCE [LARGE SCALE GENOMIC DNA]</scope>
    <source>
        <strain evidence="5 6">WQ 127069</strain>
    </source>
</reference>
<dbReference type="Pfam" id="PF01547">
    <property type="entry name" value="SBP_bac_1"/>
    <property type="match status" value="1"/>
</dbReference>
<dbReference type="Proteomes" id="UP001652445">
    <property type="component" value="Unassembled WGS sequence"/>
</dbReference>
<dbReference type="EMBL" id="JAOQIO010000110">
    <property type="protein sequence ID" value="MCU6796887.1"/>
    <property type="molecule type" value="Genomic_DNA"/>
</dbReference>
<proteinExistence type="inferred from homology"/>
<comment type="caution">
    <text evidence="5">The sequence shown here is derived from an EMBL/GenBank/DDBJ whole genome shotgun (WGS) entry which is preliminary data.</text>
</comment>
<dbReference type="PANTHER" id="PTHR43649">
    <property type="entry name" value="ARABINOSE-BINDING PROTEIN-RELATED"/>
    <property type="match status" value="1"/>
</dbReference>
<name>A0ABT2USU8_9BACL</name>
<keyword evidence="4" id="KW-0732">Signal</keyword>
<dbReference type="RefSeq" id="WP_262687715.1">
    <property type="nucleotide sequence ID" value="NZ_JAOQIO010000110.1"/>
</dbReference>
<protein>
    <submittedName>
        <fullName evidence="5">Extracellular solute-binding protein</fullName>
    </submittedName>
</protein>
<evidence type="ECO:0000256" key="2">
    <source>
        <dbReference type="ARBA" id="ARBA00008520"/>
    </source>
</evidence>
<evidence type="ECO:0000256" key="1">
    <source>
        <dbReference type="ARBA" id="ARBA00004196"/>
    </source>
</evidence>
<accession>A0ABT2USU8</accession>
<organism evidence="5 6">
    <name type="scientific">Paenibacillus baimaensis</name>
    <dbReference type="NCBI Taxonomy" id="2982185"/>
    <lineage>
        <taxon>Bacteria</taxon>
        <taxon>Bacillati</taxon>
        <taxon>Bacillota</taxon>
        <taxon>Bacilli</taxon>
        <taxon>Bacillales</taxon>
        <taxon>Paenibacillaceae</taxon>
        <taxon>Paenibacillus</taxon>
    </lineage>
</organism>
<dbReference type="InterPro" id="IPR006059">
    <property type="entry name" value="SBP"/>
</dbReference>
<evidence type="ECO:0000313" key="6">
    <source>
        <dbReference type="Proteomes" id="UP001652445"/>
    </source>
</evidence>
<sequence length="459" mass="51660">MNIAVNGRSKTTRTLGWHWLAVSIVGFALVLSGCDKHEEAAAAAPKGVLRIAIGNENTFEYMYADYFAAKFPELEVQIIPTEGIYGPGKKPLQELTKLIDQEKPDLLFTSSFDYEKLASQGKLYDLSALMEKDRFDLDNLLPAAVDYLRIKGQGSIYGLAPKFSSSVLFYNKELFDRYHIPYPTDQMTWADMFRLAQRFPAEGGKGERVYGFHMGYMSSPQDLADYIGQAQGLGMIDAEGKKLLMQTDSWKRIYQLVMDGYRSGVLQWNYMPGKTRYEKEDVEAEDLFSIGRTAMTISNEGQLNALRQRGAAFEWGMVGTPSADPGHTRNPNFYLSPIYSINAQAEHVKSAWEVIKYFNGAEAARIEAKTSNDLPVRKAFAHEMDGHSLEPFYQVKYEETVQGGYNENVPGTFIEKYRSIAKQQVDAMLTGEVTVEQGLQRIQEQGQQALDEAYAAEVK</sequence>
<evidence type="ECO:0000256" key="3">
    <source>
        <dbReference type="ARBA" id="ARBA00022448"/>
    </source>
</evidence>
<dbReference type="InterPro" id="IPR050490">
    <property type="entry name" value="Bact_solute-bd_prot1"/>
</dbReference>
<comment type="subcellular location">
    <subcellularLocation>
        <location evidence="1">Cell envelope</location>
    </subcellularLocation>
</comment>
<evidence type="ECO:0000313" key="5">
    <source>
        <dbReference type="EMBL" id="MCU6796887.1"/>
    </source>
</evidence>
<comment type="similarity">
    <text evidence="2">Belongs to the bacterial solute-binding protein 1 family.</text>
</comment>
<evidence type="ECO:0000256" key="4">
    <source>
        <dbReference type="ARBA" id="ARBA00022729"/>
    </source>
</evidence>
<keyword evidence="3" id="KW-0813">Transport</keyword>